<dbReference type="WBParaSite" id="SMRG1_50570.3">
    <property type="protein sequence ID" value="SMRG1_50570.3"/>
    <property type="gene ID" value="SMRG1_50570"/>
</dbReference>
<name>A0AA84ZXB8_9TREM</name>
<dbReference type="Gene3D" id="3.90.1300.10">
    <property type="entry name" value="Amidase signature (AS) domain"/>
    <property type="match status" value="1"/>
</dbReference>
<feature type="domain" description="Amidase" evidence="5">
    <location>
        <begin position="108"/>
        <end position="594"/>
    </location>
</feature>
<evidence type="ECO:0000313" key="8">
    <source>
        <dbReference type="WBParaSite" id="SMRG1_50570.2"/>
    </source>
</evidence>
<evidence type="ECO:0000313" key="7">
    <source>
        <dbReference type="WBParaSite" id="SMRG1_50570.1"/>
    </source>
</evidence>
<dbReference type="PROSITE" id="PS00571">
    <property type="entry name" value="AMIDASES"/>
    <property type="match status" value="1"/>
</dbReference>
<dbReference type="PIRSF" id="PIRSF001221">
    <property type="entry name" value="Amidase_fungi"/>
    <property type="match status" value="1"/>
</dbReference>
<dbReference type="GO" id="GO:0009062">
    <property type="term" value="P:fatty acid catabolic process"/>
    <property type="evidence" value="ECO:0007669"/>
    <property type="project" value="TreeGrafter"/>
</dbReference>
<dbReference type="InterPro" id="IPR023631">
    <property type="entry name" value="Amidase_dom"/>
</dbReference>
<comment type="similarity">
    <text evidence="1">Belongs to the amidase family.</text>
</comment>
<dbReference type="WBParaSite" id="SMRG1_50570.4">
    <property type="protein sequence ID" value="SMRG1_50570.4"/>
    <property type="gene ID" value="SMRG1_50570"/>
</dbReference>
<evidence type="ECO:0000256" key="3">
    <source>
        <dbReference type="PIRSR" id="PIRSR001221-1"/>
    </source>
</evidence>
<evidence type="ECO:0000256" key="4">
    <source>
        <dbReference type="SAM" id="Phobius"/>
    </source>
</evidence>
<keyword evidence="4" id="KW-0812">Transmembrane</keyword>
<evidence type="ECO:0000313" key="6">
    <source>
        <dbReference type="Proteomes" id="UP000050790"/>
    </source>
</evidence>
<dbReference type="InterPro" id="IPR052096">
    <property type="entry name" value="Endocannabinoid_amidase"/>
</dbReference>
<dbReference type="SUPFAM" id="SSF75304">
    <property type="entry name" value="Amidase signature (AS) enzymes"/>
    <property type="match status" value="1"/>
</dbReference>
<sequence>MEQGLRFCWYLLPTLLAWIVKYAIRLILLPIFIVFILGYVVKYFKKKSKLRTKLLRKRQSIAQGMDRLKEHLSSTKSSSNIDLLSVTDLNLDTIQERLVEGKFTSVDLLHAYQIKALQLYDSGNSGICEFLDEAEQLAVDVVKLNRLPTSKQTLVGIPISLKELCSIKGYDATYGLIKRCNKPSHEDCCILEVLRHEGAIPFVLTATSQTCLSLSGINPVFGDMSNPHSSEHETGGSSSGEGVLLSLRGSPVGIGTDLAGSIRIPSVFCGLAGLKPTTNRISSKGLSPIGHKKSVLLRVSVGPMGRRVDDLAKLMRTLLTAKMFQMDPYVPPLLFNDMIYAGTDKPKLTIGYYTTLEDPLIITSVPSVRRIVNESVDILRQRGHILLPFHPPNIKWAYELSMKAISIDTKYNFQEALFAEPLNEHTKFIRLLISVPHWLKVIIDKLLSIIFGRPAAVTSFLDGPRGEAKTLNLISDIELYRHEFQRAMEEAGNLDAIICPVFPFPAFPKSAKSMFVTPAIAYTVLFNLLDYPAGTVPIGYVNKEDVQNSKVMAEEYKKVGNRFLSEVFKYQETSEGLPVGVQIIGKPWQEERVLYIMKELETSRTLTE</sequence>
<reference evidence="7 8" key="1">
    <citation type="submission" date="2023-11" db="UniProtKB">
        <authorList>
            <consortium name="WormBaseParasite"/>
        </authorList>
    </citation>
    <scope>IDENTIFICATION</scope>
</reference>
<evidence type="ECO:0000313" key="9">
    <source>
        <dbReference type="WBParaSite" id="SMRG1_50570.3"/>
    </source>
</evidence>
<dbReference type="WBParaSite" id="SMRG1_50570.1">
    <property type="protein sequence ID" value="SMRG1_50570.1"/>
    <property type="gene ID" value="SMRG1_50570"/>
</dbReference>
<feature type="active site" description="Charge relay system" evidence="3">
    <location>
        <position position="162"/>
    </location>
</feature>
<dbReference type="WBParaSite" id="SMRG1_50570.2">
    <property type="protein sequence ID" value="SMRG1_50570.2"/>
    <property type="gene ID" value="SMRG1_50570"/>
</dbReference>
<accession>A0AA84ZXB8</accession>
<dbReference type="PANTHER" id="PTHR45847:SF6">
    <property type="entry name" value="FATTY ACID AMIDE HYDROLASE"/>
    <property type="match status" value="1"/>
</dbReference>
<dbReference type="Pfam" id="PF01425">
    <property type="entry name" value="Amidase"/>
    <property type="match status" value="1"/>
</dbReference>
<feature type="transmembrane region" description="Helical" evidence="4">
    <location>
        <begin position="22"/>
        <end position="41"/>
    </location>
</feature>
<keyword evidence="2" id="KW-0378">Hydrolase</keyword>
<dbReference type="PANTHER" id="PTHR45847">
    <property type="entry name" value="FATTY ACID AMIDE HYDROLASE"/>
    <property type="match status" value="1"/>
</dbReference>
<organism evidence="6 9">
    <name type="scientific">Schistosoma margrebowiei</name>
    <dbReference type="NCBI Taxonomy" id="48269"/>
    <lineage>
        <taxon>Eukaryota</taxon>
        <taxon>Metazoa</taxon>
        <taxon>Spiralia</taxon>
        <taxon>Lophotrochozoa</taxon>
        <taxon>Platyhelminthes</taxon>
        <taxon>Trematoda</taxon>
        <taxon>Digenea</taxon>
        <taxon>Strigeidida</taxon>
        <taxon>Schistosomatoidea</taxon>
        <taxon>Schistosomatidae</taxon>
        <taxon>Schistosoma</taxon>
    </lineage>
</organism>
<dbReference type="Proteomes" id="UP000050790">
    <property type="component" value="Unassembled WGS sequence"/>
</dbReference>
<evidence type="ECO:0000256" key="1">
    <source>
        <dbReference type="ARBA" id="ARBA00009199"/>
    </source>
</evidence>
<dbReference type="GO" id="GO:0017064">
    <property type="term" value="F:fatty acid amide hydrolase activity"/>
    <property type="evidence" value="ECO:0007669"/>
    <property type="project" value="TreeGrafter"/>
</dbReference>
<feature type="active site" description="Charge relay system" evidence="3">
    <location>
        <position position="237"/>
    </location>
</feature>
<evidence type="ECO:0000256" key="2">
    <source>
        <dbReference type="ARBA" id="ARBA00022801"/>
    </source>
</evidence>
<dbReference type="GO" id="GO:0004040">
    <property type="term" value="F:amidase activity"/>
    <property type="evidence" value="ECO:0007669"/>
    <property type="project" value="TreeGrafter"/>
</dbReference>
<proteinExistence type="inferred from homology"/>
<evidence type="ECO:0000259" key="5">
    <source>
        <dbReference type="Pfam" id="PF01425"/>
    </source>
</evidence>
<keyword evidence="4" id="KW-1133">Transmembrane helix</keyword>
<dbReference type="InterPro" id="IPR020556">
    <property type="entry name" value="Amidase_CS"/>
</dbReference>
<dbReference type="AlphaFoldDB" id="A0AA84ZXB8"/>
<keyword evidence="4" id="KW-0472">Membrane</keyword>
<dbReference type="InterPro" id="IPR036928">
    <property type="entry name" value="AS_sf"/>
</dbReference>
<feature type="active site" description="Acyl-ester intermediate" evidence="3">
    <location>
        <position position="261"/>
    </location>
</feature>
<protein>
    <submittedName>
        <fullName evidence="7 8">Amidase domain-containing protein</fullName>
    </submittedName>
</protein>